<evidence type="ECO:0008006" key="4">
    <source>
        <dbReference type="Google" id="ProtNLM"/>
    </source>
</evidence>
<evidence type="ECO:0000313" key="3">
    <source>
        <dbReference type="Proteomes" id="UP000789738"/>
    </source>
</evidence>
<dbReference type="Pfam" id="PF09956">
    <property type="entry name" value="Phage_cement_2"/>
    <property type="match status" value="1"/>
</dbReference>
<evidence type="ECO:0000313" key="2">
    <source>
        <dbReference type="EMBL" id="CAI3676333.1"/>
    </source>
</evidence>
<evidence type="ECO:0000313" key="1">
    <source>
        <dbReference type="EMBL" id="CAG9705786.1"/>
    </source>
</evidence>
<gene>
    <name evidence="2" type="ORF">CNEO2_700017</name>
    <name evidence="1" type="ORF">CNEO_42057</name>
</gene>
<dbReference type="EMBL" id="CAMTCP010000271">
    <property type="protein sequence ID" value="CAI3676333.1"/>
    <property type="molecule type" value="Genomic_DNA"/>
</dbReference>
<dbReference type="Proteomes" id="UP001189143">
    <property type="component" value="Unassembled WGS sequence"/>
</dbReference>
<proteinExistence type="predicted"/>
<accession>A0AA86MF80</accession>
<dbReference type="PIRSF" id="PIRSF030771">
    <property type="entry name" value="UCP030771"/>
    <property type="match status" value="1"/>
</dbReference>
<organism evidence="1 3">
    <name type="scientific">Clostridium neonatale</name>
    <dbReference type="NCBI Taxonomy" id="137838"/>
    <lineage>
        <taxon>Bacteria</taxon>
        <taxon>Bacillati</taxon>
        <taxon>Bacillota</taxon>
        <taxon>Clostridia</taxon>
        <taxon>Eubacteriales</taxon>
        <taxon>Clostridiaceae</taxon>
        <taxon>Clostridium</taxon>
    </lineage>
</organism>
<dbReference type="InterPro" id="IPR011231">
    <property type="entry name" value="Phage_VT1-Sakai_H0018"/>
</dbReference>
<sequence>MVNFIQKGDIIDFFNSTGKDILYGQVVVMGNHIGIAAENITQGKNGGLRTNGVFEFTGVKADTISIGDNLYYDPDKDAVTNNKGSLTVVAGFAISSKEAEKDGTILVKLFNSLSA</sequence>
<dbReference type="Proteomes" id="UP000789738">
    <property type="component" value="Unassembled WGS sequence"/>
</dbReference>
<reference evidence="1" key="1">
    <citation type="submission" date="2021-10" db="EMBL/GenBank/DDBJ databases">
        <authorList>
            <person name="Mesa V."/>
        </authorList>
    </citation>
    <scope>NUCLEOTIDE SEQUENCE</scope>
    <source>
        <strain evidence="1">CC3_PB</strain>
    </source>
</reference>
<comment type="caution">
    <text evidence="1">The sequence shown here is derived from an EMBL/GenBank/DDBJ whole genome shotgun (WGS) entry which is preliminary data.</text>
</comment>
<dbReference type="EMBL" id="CAKJVE010000004">
    <property type="protein sequence ID" value="CAG9705786.1"/>
    <property type="molecule type" value="Genomic_DNA"/>
</dbReference>
<reference evidence="2" key="2">
    <citation type="submission" date="2022-10" db="EMBL/GenBank/DDBJ databases">
        <authorList>
            <person name="Aires J."/>
            <person name="Mesa V."/>
        </authorList>
    </citation>
    <scope>NUCLEOTIDE SEQUENCE</scope>
    <source>
        <strain evidence="2">Clostridium neonatale JD116</strain>
    </source>
</reference>
<protein>
    <recommendedName>
        <fullName evidence="4">DUF2190 family protein</fullName>
    </recommendedName>
</protein>
<dbReference type="AlphaFoldDB" id="A0AA86MF80"/>
<name>A0AA86MF80_9CLOT</name>
<dbReference type="RefSeq" id="WP_185738700.1">
    <property type="nucleotide sequence ID" value="NZ_CAKJVE010000004.1"/>
</dbReference>